<dbReference type="RefSeq" id="WP_106771009.1">
    <property type="nucleotide sequence ID" value="NZ_PXYK01000004.1"/>
</dbReference>
<protein>
    <recommendedName>
        <fullName evidence="3">Lipoprotein</fullName>
    </recommendedName>
</protein>
<accession>A0A2P7SPG3</accession>
<dbReference type="Proteomes" id="UP000241229">
    <property type="component" value="Unassembled WGS sequence"/>
</dbReference>
<keyword evidence="2" id="KW-1185">Reference proteome</keyword>
<organism evidence="1 2">
    <name type="scientific">Kumtagia ephedrae</name>
    <dbReference type="NCBI Taxonomy" id="2116701"/>
    <lineage>
        <taxon>Bacteria</taxon>
        <taxon>Pseudomonadati</taxon>
        <taxon>Pseudomonadota</taxon>
        <taxon>Alphaproteobacteria</taxon>
        <taxon>Hyphomicrobiales</taxon>
        <taxon>Phyllobacteriaceae</taxon>
        <taxon>Kumtagia</taxon>
    </lineage>
</organism>
<reference evidence="1 2" key="1">
    <citation type="submission" date="2018-03" db="EMBL/GenBank/DDBJ databases">
        <title>The draft genome of Mesorhizobium sp. 6GN-30.</title>
        <authorList>
            <person name="Liu L."/>
            <person name="Li L."/>
            <person name="Wang T."/>
            <person name="Zhang X."/>
            <person name="Liang L."/>
        </authorList>
    </citation>
    <scope>NUCLEOTIDE SEQUENCE [LARGE SCALE GENOMIC DNA]</scope>
    <source>
        <strain evidence="1 2">6GN30</strain>
    </source>
</reference>
<proteinExistence type="predicted"/>
<comment type="caution">
    <text evidence="1">The sequence shown here is derived from an EMBL/GenBank/DDBJ whole genome shotgun (WGS) entry which is preliminary data.</text>
</comment>
<evidence type="ECO:0000313" key="2">
    <source>
        <dbReference type="Proteomes" id="UP000241229"/>
    </source>
</evidence>
<gene>
    <name evidence="1" type="ORF">C7I84_04715</name>
</gene>
<evidence type="ECO:0000313" key="1">
    <source>
        <dbReference type="EMBL" id="PSJ64265.1"/>
    </source>
</evidence>
<name>A0A2P7SPG3_9HYPH</name>
<dbReference type="EMBL" id="PXYK01000004">
    <property type="protein sequence ID" value="PSJ64265.1"/>
    <property type="molecule type" value="Genomic_DNA"/>
</dbReference>
<dbReference type="AlphaFoldDB" id="A0A2P7SPG3"/>
<sequence length="59" mass="6508">MRLLPLCMTLALALLTGCQSTPPEKFFVPACTQHRYDAGFCDTPSNFNLFATIVTGRVQ</sequence>
<dbReference type="PROSITE" id="PS51257">
    <property type="entry name" value="PROKAR_LIPOPROTEIN"/>
    <property type="match status" value="1"/>
</dbReference>
<evidence type="ECO:0008006" key="3">
    <source>
        <dbReference type="Google" id="ProtNLM"/>
    </source>
</evidence>